<keyword evidence="4" id="KW-0337">GPI-anchor biosynthesis</keyword>
<evidence type="ECO:0000259" key="12">
    <source>
        <dbReference type="Pfam" id="PF19316"/>
    </source>
</evidence>
<evidence type="ECO:0000256" key="2">
    <source>
        <dbReference type="ARBA" id="ARBA00004687"/>
    </source>
</evidence>
<reference evidence="14" key="1">
    <citation type="journal article" date="2010" name="Nature">
        <title>The Amphimedon queenslandica genome and the evolution of animal complexity.</title>
        <authorList>
            <person name="Srivastava M."/>
            <person name="Simakov O."/>
            <person name="Chapman J."/>
            <person name="Fahey B."/>
            <person name="Gauthier M.E."/>
            <person name="Mitros T."/>
            <person name="Richards G.S."/>
            <person name="Conaco C."/>
            <person name="Dacre M."/>
            <person name="Hellsten U."/>
            <person name="Larroux C."/>
            <person name="Putnam N.H."/>
            <person name="Stanke M."/>
            <person name="Adamska M."/>
            <person name="Darling A."/>
            <person name="Degnan S.M."/>
            <person name="Oakley T.H."/>
            <person name="Plachetzki D.C."/>
            <person name="Zhai Y."/>
            <person name="Adamski M."/>
            <person name="Calcino A."/>
            <person name="Cummins S.F."/>
            <person name="Goodstein D.M."/>
            <person name="Harris C."/>
            <person name="Jackson D.J."/>
            <person name="Leys S.P."/>
            <person name="Shu S."/>
            <person name="Woodcroft B.J."/>
            <person name="Vervoort M."/>
            <person name="Kosik K.S."/>
            <person name="Manning G."/>
            <person name="Degnan B.M."/>
            <person name="Rokhsar D.S."/>
        </authorList>
    </citation>
    <scope>NUCLEOTIDE SEQUENCE [LARGE SCALE GENOMIC DNA]</scope>
</reference>
<dbReference type="SUPFAM" id="SSF53649">
    <property type="entry name" value="Alkaline phosphatase-like"/>
    <property type="match status" value="1"/>
</dbReference>
<comment type="subcellular location">
    <subcellularLocation>
        <location evidence="1">Endoplasmic reticulum membrane</location>
        <topology evidence="1">Multi-pass membrane protein</topology>
    </subcellularLocation>
</comment>
<comment type="pathway">
    <text evidence="2">Glycolipid biosynthesis; glycosylphosphatidylinositol-anchor biosynthesis.</text>
</comment>
<feature type="transmembrane region" description="Helical" evidence="11">
    <location>
        <begin position="583"/>
        <end position="607"/>
    </location>
</feature>
<dbReference type="Pfam" id="PF01663">
    <property type="entry name" value="Phosphodiest"/>
    <property type="match status" value="1"/>
</dbReference>
<feature type="transmembrane region" description="Helical" evidence="11">
    <location>
        <begin position="866"/>
        <end position="884"/>
    </location>
</feature>
<feature type="transmembrane region" description="Helical" evidence="11">
    <location>
        <begin position="680"/>
        <end position="702"/>
    </location>
</feature>
<evidence type="ECO:0000313" key="13">
    <source>
        <dbReference type="EnsemblMetazoa" id="XP_019852855.1"/>
    </source>
</evidence>
<proteinExistence type="inferred from homology"/>
<evidence type="ECO:0000256" key="5">
    <source>
        <dbReference type="ARBA" id="ARBA00022679"/>
    </source>
</evidence>
<evidence type="ECO:0000256" key="11">
    <source>
        <dbReference type="SAM" id="Phobius"/>
    </source>
</evidence>
<dbReference type="Proteomes" id="UP000007879">
    <property type="component" value="Unassembled WGS sequence"/>
</dbReference>
<keyword evidence="6 11" id="KW-0812">Transmembrane</keyword>
<feature type="transmembrane region" description="Helical" evidence="11">
    <location>
        <begin position="650"/>
        <end position="668"/>
    </location>
</feature>
<dbReference type="PANTHER" id="PTHR23071">
    <property type="entry name" value="PHOSPHATIDYLINOSITOL GLYCAN"/>
    <property type="match status" value="1"/>
</dbReference>
<feature type="transmembrane region" description="Helical" evidence="11">
    <location>
        <begin position="708"/>
        <end position="727"/>
    </location>
</feature>
<reference evidence="13" key="2">
    <citation type="submission" date="2024-06" db="UniProtKB">
        <authorList>
            <consortium name="EnsemblMetazoa"/>
        </authorList>
    </citation>
    <scope>IDENTIFICATION</scope>
</reference>
<keyword evidence="8 11" id="KW-1133">Transmembrane helix</keyword>
<feature type="transmembrane region" description="Helical" evidence="11">
    <location>
        <begin position="470"/>
        <end position="491"/>
    </location>
</feature>
<evidence type="ECO:0000256" key="10">
    <source>
        <dbReference type="ARBA" id="ARBA00023180"/>
    </source>
</evidence>
<dbReference type="InterPro" id="IPR045687">
    <property type="entry name" value="PIGG/GPI7_C"/>
</dbReference>
<feature type="transmembrane region" description="Helical" evidence="11">
    <location>
        <begin position="739"/>
        <end position="762"/>
    </location>
</feature>
<keyword evidence="14" id="KW-1185">Reference proteome</keyword>
<dbReference type="InterPro" id="IPR017850">
    <property type="entry name" value="Alkaline_phosphatase_core_sf"/>
</dbReference>
<dbReference type="InterPro" id="IPR039524">
    <property type="entry name" value="PIGO/GPI13"/>
</dbReference>
<organism evidence="13 14">
    <name type="scientific">Amphimedon queenslandica</name>
    <name type="common">Sponge</name>
    <dbReference type="NCBI Taxonomy" id="400682"/>
    <lineage>
        <taxon>Eukaryota</taxon>
        <taxon>Metazoa</taxon>
        <taxon>Porifera</taxon>
        <taxon>Demospongiae</taxon>
        <taxon>Heteroscleromorpha</taxon>
        <taxon>Haplosclerida</taxon>
        <taxon>Niphatidae</taxon>
        <taxon>Amphimedon</taxon>
    </lineage>
</organism>
<feature type="transmembrane region" description="Helical" evidence="11">
    <location>
        <begin position="627"/>
        <end position="644"/>
    </location>
</feature>
<feature type="transmembrane region" description="Helical" evidence="11">
    <location>
        <begin position="782"/>
        <end position="806"/>
    </location>
</feature>
<dbReference type="EnsemblMetazoa" id="XM_019997296.1">
    <property type="protein sequence ID" value="XP_019852855.1"/>
    <property type="gene ID" value="LOC100633835"/>
</dbReference>
<evidence type="ECO:0000256" key="6">
    <source>
        <dbReference type="ARBA" id="ARBA00022692"/>
    </source>
</evidence>
<dbReference type="GO" id="GO:0006506">
    <property type="term" value="P:GPI anchor biosynthetic process"/>
    <property type="evidence" value="ECO:0007669"/>
    <property type="project" value="UniProtKB-KW"/>
</dbReference>
<dbReference type="InterPro" id="IPR002591">
    <property type="entry name" value="Phosphodiest/P_Trfase"/>
</dbReference>
<dbReference type="AlphaFoldDB" id="A0AAN0J766"/>
<evidence type="ECO:0000256" key="1">
    <source>
        <dbReference type="ARBA" id="ARBA00004477"/>
    </source>
</evidence>
<feature type="domain" description="GPI ethanolamine phosphate transferase 2 C-terminal" evidence="12">
    <location>
        <begin position="632"/>
        <end position="871"/>
    </location>
</feature>
<gene>
    <name evidence="13" type="primary">100633835</name>
</gene>
<dbReference type="Gene3D" id="3.40.720.10">
    <property type="entry name" value="Alkaline Phosphatase, subunit A"/>
    <property type="match status" value="1"/>
</dbReference>
<dbReference type="CDD" id="cd16023">
    <property type="entry name" value="GPI_EPT_3"/>
    <property type="match status" value="1"/>
</dbReference>
<dbReference type="InterPro" id="IPR037675">
    <property type="entry name" value="PIG-O_N"/>
</dbReference>
<feature type="transmembrane region" description="Helical" evidence="11">
    <location>
        <begin position="827"/>
        <end position="846"/>
    </location>
</feature>
<evidence type="ECO:0000313" key="14">
    <source>
        <dbReference type="Proteomes" id="UP000007879"/>
    </source>
</evidence>
<dbReference type="GO" id="GO:0005789">
    <property type="term" value="C:endoplasmic reticulum membrane"/>
    <property type="evidence" value="ECO:0007669"/>
    <property type="project" value="UniProtKB-SubCell"/>
</dbReference>
<keyword evidence="10" id="KW-0325">Glycoprotein</keyword>
<dbReference type="KEGG" id="aqu:100633835"/>
<evidence type="ECO:0000256" key="7">
    <source>
        <dbReference type="ARBA" id="ARBA00022824"/>
    </source>
</evidence>
<keyword evidence="9 11" id="KW-0472">Membrane</keyword>
<comment type="similarity">
    <text evidence="3">Belongs to the PIGG/PIGN/PIGO family. PIGO subfamily.</text>
</comment>
<name>A0AAN0J766_AMPQE</name>
<sequence>MRRTVLLHLSLITLLFLFQALGIVLFLKGYLLTRVVIPQDSPVCFNCSPRYFQSVVWILVDALRHDFVLHNSSLGFKDDRPFYINQMRNIQHFLAHKPRHTKLYRFIADPPTTTMQRLKALTTGTLPTFIDIGSNFNSYQIQEDNIIRQSKRNGLKVTFLGDDTWMSMYPDMFYESYPFPSLNVKDLDTVDKGVYANIIPVLKRNDSDFIIGHFLGVDHCGHTYGPNNHIMRDKLIYIDDVIRSIFELVNNNTIVFVFGDHGMTSTGDHGGQTLLETEAALVVYSKRPLFDAKQDYGQTVYQTDLVPTVSLLLGLPIPFSNLGMIIPELFIPVLEHISPYQSKMHLINSLRTNSQQLHAFIKAQNRFSNDIPHHEVLKLQNEYSILEKMYTSISSTNELSDFKTIENQYINYMAKVREICLSVWTKFDTNKMNAGVIVLILHVILLLTILFFMTKLSFSLILAKVKLLDAVSVITVAFHSVSLFSNSFVVYEGKMVTFLMQSFMAALIVTKFREEVLQLILNHRNLKWNVFIIQLYKNVEPCFKIMVCVHISRYSHVCRDQQDDCTVLEFFSKPDAPFSSGNYLIAISSILQSIFSYLIFVLAIVYVLKLIKSVFQPFVFEKHAQKLIVYSLVVALCGIFSEILSVFMYWIYVAGVIILIFSMVKLSVNQYRKNEAKKNFSITLDSYSWILLLIWISVSFIVKGMNNMLLIPLSISLIQFILLTQILSKMHTISSLSRATLCSLLSYQFFFSFGHQATITSLHFDAAFVGVYGEMTPLKLPIAGLFVTINTLASQVLSALVVPLLLPCQTWLKNGKVVLSTMHQMQLICTLLGTVKLLCSVVAAFALRRHLMVWAVFGPRFMYEAAFQFIFIVTTVSSYLLVLLL</sequence>
<evidence type="ECO:0000256" key="3">
    <source>
        <dbReference type="ARBA" id="ARBA00008695"/>
    </source>
</evidence>
<dbReference type="PANTHER" id="PTHR23071:SF1">
    <property type="entry name" value="GPI ETHANOLAMINE PHOSPHATE TRANSFERASE 3"/>
    <property type="match status" value="1"/>
</dbReference>
<evidence type="ECO:0000256" key="8">
    <source>
        <dbReference type="ARBA" id="ARBA00022989"/>
    </source>
</evidence>
<feature type="transmembrane region" description="Helical" evidence="11">
    <location>
        <begin position="436"/>
        <end position="458"/>
    </location>
</feature>
<dbReference type="GO" id="GO:0051377">
    <property type="term" value="F:mannose-ethanolamine phosphotransferase activity"/>
    <property type="evidence" value="ECO:0007669"/>
    <property type="project" value="InterPro"/>
</dbReference>
<protein>
    <recommendedName>
        <fullName evidence="12">GPI ethanolamine phosphate transferase 2 C-terminal domain-containing protein</fullName>
    </recommendedName>
</protein>
<keyword evidence="7" id="KW-0256">Endoplasmic reticulum</keyword>
<evidence type="ECO:0000256" key="9">
    <source>
        <dbReference type="ARBA" id="ARBA00023136"/>
    </source>
</evidence>
<evidence type="ECO:0000256" key="4">
    <source>
        <dbReference type="ARBA" id="ARBA00022502"/>
    </source>
</evidence>
<keyword evidence="5" id="KW-0808">Transferase</keyword>
<dbReference type="Pfam" id="PF19316">
    <property type="entry name" value="PIGO_PIGG"/>
    <property type="match status" value="1"/>
</dbReference>
<accession>A0AAN0J766</accession>